<proteinExistence type="predicted"/>
<evidence type="ECO:0000313" key="2">
    <source>
        <dbReference type="Proteomes" id="UP000784294"/>
    </source>
</evidence>
<dbReference type="AlphaFoldDB" id="A0A3S5AMX5"/>
<comment type="caution">
    <text evidence="1">The sequence shown here is derived from an EMBL/GenBank/DDBJ whole genome shotgun (WGS) entry which is preliminary data.</text>
</comment>
<dbReference type="EMBL" id="CAAALY010267182">
    <property type="protein sequence ID" value="VEL40954.1"/>
    <property type="molecule type" value="Genomic_DNA"/>
</dbReference>
<evidence type="ECO:0000313" key="1">
    <source>
        <dbReference type="EMBL" id="VEL40954.1"/>
    </source>
</evidence>
<sequence>MQSEEEGRTLTVIACGCEQKGLETHLFVADCLGGVSVWRIDDYCLNGRESNCPTREFTLKTLKQLCHALYFHILV</sequence>
<name>A0A3S5AMX5_9PLAT</name>
<protein>
    <submittedName>
        <fullName evidence="1">Uncharacterized protein</fullName>
    </submittedName>
</protein>
<accession>A0A3S5AMX5</accession>
<dbReference type="Proteomes" id="UP000784294">
    <property type="component" value="Unassembled WGS sequence"/>
</dbReference>
<reference evidence="1" key="1">
    <citation type="submission" date="2018-11" db="EMBL/GenBank/DDBJ databases">
        <authorList>
            <consortium name="Pathogen Informatics"/>
        </authorList>
    </citation>
    <scope>NUCLEOTIDE SEQUENCE</scope>
</reference>
<keyword evidence="2" id="KW-1185">Reference proteome</keyword>
<gene>
    <name evidence="1" type="ORF">PXEA_LOCUS34394</name>
</gene>
<organism evidence="1 2">
    <name type="scientific">Protopolystoma xenopodis</name>
    <dbReference type="NCBI Taxonomy" id="117903"/>
    <lineage>
        <taxon>Eukaryota</taxon>
        <taxon>Metazoa</taxon>
        <taxon>Spiralia</taxon>
        <taxon>Lophotrochozoa</taxon>
        <taxon>Platyhelminthes</taxon>
        <taxon>Monogenea</taxon>
        <taxon>Polyopisthocotylea</taxon>
        <taxon>Polystomatidea</taxon>
        <taxon>Polystomatidae</taxon>
        <taxon>Protopolystoma</taxon>
    </lineage>
</organism>